<dbReference type="EMBL" id="OZ021742">
    <property type="protein sequence ID" value="CAK9327903.1"/>
    <property type="molecule type" value="Genomic_DNA"/>
</dbReference>
<name>A0ABP0Z532_9ROSI</name>
<reference evidence="1 2" key="1">
    <citation type="submission" date="2024-03" db="EMBL/GenBank/DDBJ databases">
        <authorList>
            <person name="Gkanogiannis A."/>
            <person name="Becerra Lopez-Lavalle L."/>
        </authorList>
    </citation>
    <scope>NUCLEOTIDE SEQUENCE [LARGE SCALE GENOMIC DNA]</scope>
</reference>
<evidence type="ECO:0000313" key="1">
    <source>
        <dbReference type="EMBL" id="CAK9327903.1"/>
    </source>
</evidence>
<keyword evidence="2" id="KW-1185">Reference proteome</keyword>
<sequence length="66" mass="7016">MGWSTNLKKKKCSLRGSIPTATSLEKSALSASDSSDSDDKPIGALIENVEKKVAVNAVQKEVVAWP</sequence>
<proteinExistence type="predicted"/>
<protein>
    <submittedName>
        <fullName evidence="1">Uncharacterized protein</fullName>
    </submittedName>
</protein>
<accession>A0ABP0Z532</accession>
<gene>
    <name evidence="1" type="ORF">CITCOLO1_LOCUS20299</name>
</gene>
<feature type="non-terminal residue" evidence="1">
    <location>
        <position position="66"/>
    </location>
</feature>
<organism evidence="1 2">
    <name type="scientific">Citrullus colocynthis</name>
    <name type="common">colocynth</name>
    <dbReference type="NCBI Taxonomy" id="252529"/>
    <lineage>
        <taxon>Eukaryota</taxon>
        <taxon>Viridiplantae</taxon>
        <taxon>Streptophyta</taxon>
        <taxon>Embryophyta</taxon>
        <taxon>Tracheophyta</taxon>
        <taxon>Spermatophyta</taxon>
        <taxon>Magnoliopsida</taxon>
        <taxon>eudicotyledons</taxon>
        <taxon>Gunneridae</taxon>
        <taxon>Pentapetalae</taxon>
        <taxon>rosids</taxon>
        <taxon>fabids</taxon>
        <taxon>Cucurbitales</taxon>
        <taxon>Cucurbitaceae</taxon>
        <taxon>Benincaseae</taxon>
        <taxon>Citrullus</taxon>
    </lineage>
</organism>
<evidence type="ECO:0000313" key="2">
    <source>
        <dbReference type="Proteomes" id="UP001642487"/>
    </source>
</evidence>
<dbReference type="Proteomes" id="UP001642487">
    <property type="component" value="Chromosome 8"/>
</dbReference>